<dbReference type="PROSITE" id="PS00194">
    <property type="entry name" value="THIOREDOXIN_1"/>
    <property type="match status" value="1"/>
</dbReference>
<evidence type="ECO:0000313" key="2">
    <source>
        <dbReference type="EMBL" id="TMQ47428.1"/>
    </source>
</evidence>
<proteinExistence type="predicted"/>
<accession>A0A538S7Q8</accession>
<dbReference type="InterPro" id="IPR050553">
    <property type="entry name" value="Thioredoxin_ResA/DsbE_sf"/>
</dbReference>
<dbReference type="SUPFAM" id="SSF52833">
    <property type="entry name" value="Thioredoxin-like"/>
    <property type="match status" value="1"/>
</dbReference>
<dbReference type="GO" id="GO:0016491">
    <property type="term" value="F:oxidoreductase activity"/>
    <property type="evidence" value="ECO:0007669"/>
    <property type="project" value="InterPro"/>
</dbReference>
<reference evidence="2 3" key="1">
    <citation type="journal article" date="2019" name="Nat. Microbiol.">
        <title>Mediterranean grassland soil C-N compound turnover is dependent on rainfall and depth, and is mediated by genomically divergent microorganisms.</title>
        <authorList>
            <person name="Diamond S."/>
            <person name="Andeer P.F."/>
            <person name="Li Z."/>
            <person name="Crits-Christoph A."/>
            <person name="Burstein D."/>
            <person name="Anantharaman K."/>
            <person name="Lane K.R."/>
            <person name="Thomas B.C."/>
            <person name="Pan C."/>
            <person name="Northen T.R."/>
            <person name="Banfield J.F."/>
        </authorList>
    </citation>
    <scope>NUCLEOTIDE SEQUENCE [LARGE SCALE GENOMIC DNA]</scope>
    <source>
        <strain evidence="2">WS_1</strain>
    </source>
</reference>
<gene>
    <name evidence="2" type="ORF">E6K71_09930</name>
</gene>
<organism evidence="2 3">
    <name type="scientific">Eiseniibacteriota bacterium</name>
    <dbReference type="NCBI Taxonomy" id="2212470"/>
    <lineage>
        <taxon>Bacteria</taxon>
        <taxon>Candidatus Eiseniibacteriota</taxon>
    </lineage>
</organism>
<dbReference type="Gene3D" id="3.40.30.10">
    <property type="entry name" value="Glutaredoxin"/>
    <property type="match status" value="1"/>
</dbReference>
<sequence length="449" mass="50263">MLLGVSARSLTGEGECRAPASPPPGWCLPTSLRAWIGIGLVTIFLLAPGPSLRAQESPAPVSLPIDFRREIANIEYGNDPLRSQPPKRLIRPPLSDRSLWFGQIRRRFPGEQLSSSAHDVAIAVEYSGRRAVRAWCDSNLNSDLSDDPEVKLYRYPEPSGASAFLVDLAWNTPDQDARPIEWKVRVILEPLDLSKPSPRYRTQHVFGMVGAVPVEGRAARAFLFDGNHDGVYTATYGDGMFVDLDGDSLFKIDQMSPEFLPFTVPFQLGDALFRITSLDEEGRSLSLVRVDTKKRSSPPIRGQAAPDFAFQDWKTGREVRLADYRGHPVVVYFWAGWCGSCEEMAPSMRALYDRMHPRGVEILGVSYDTDSTMFLGYLEHHPEPWPISFTGRRFWENPIGRLYRASAAGAAFLVDASGRLDGIFYEPEDLNVRLEELLKETPSSDRSNR</sequence>
<name>A0A538S7Q8_UNCEI</name>
<evidence type="ECO:0000313" key="3">
    <source>
        <dbReference type="Proteomes" id="UP000316292"/>
    </source>
</evidence>
<dbReference type="Proteomes" id="UP000316292">
    <property type="component" value="Unassembled WGS sequence"/>
</dbReference>
<evidence type="ECO:0000259" key="1">
    <source>
        <dbReference type="PROSITE" id="PS51352"/>
    </source>
</evidence>
<dbReference type="InterPro" id="IPR036249">
    <property type="entry name" value="Thioredoxin-like_sf"/>
</dbReference>
<protein>
    <submittedName>
        <fullName evidence="2">TlpA family protein disulfide reductase</fullName>
    </submittedName>
</protein>
<dbReference type="EMBL" id="VBOR01000111">
    <property type="protein sequence ID" value="TMQ47428.1"/>
    <property type="molecule type" value="Genomic_DNA"/>
</dbReference>
<dbReference type="CDD" id="cd02966">
    <property type="entry name" value="TlpA_like_family"/>
    <property type="match status" value="1"/>
</dbReference>
<dbReference type="GO" id="GO:0016209">
    <property type="term" value="F:antioxidant activity"/>
    <property type="evidence" value="ECO:0007669"/>
    <property type="project" value="InterPro"/>
</dbReference>
<dbReference type="PANTHER" id="PTHR42852">
    <property type="entry name" value="THIOL:DISULFIDE INTERCHANGE PROTEIN DSBE"/>
    <property type="match status" value="1"/>
</dbReference>
<dbReference type="InterPro" id="IPR000866">
    <property type="entry name" value="AhpC/TSA"/>
</dbReference>
<feature type="domain" description="Thioredoxin" evidence="1">
    <location>
        <begin position="299"/>
        <end position="447"/>
    </location>
</feature>
<dbReference type="PANTHER" id="PTHR42852:SF13">
    <property type="entry name" value="PROTEIN DIPZ"/>
    <property type="match status" value="1"/>
</dbReference>
<comment type="caution">
    <text evidence="2">The sequence shown here is derived from an EMBL/GenBank/DDBJ whole genome shotgun (WGS) entry which is preliminary data.</text>
</comment>
<dbReference type="PROSITE" id="PS51352">
    <property type="entry name" value="THIOREDOXIN_2"/>
    <property type="match status" value="1"/>
</dbReference>
<dbReference type="AlphaFoldDB" id="A0A538S7Q8"/>
<dbReference type="InterPro" id="IPR017937">
    <property type="entry name" value="Thioredoxin_CS"/>
</dbReference>
<dbReference type="InterPro" id="IPR013766">
    <property type="entry name" value="Thioredoxin_domain"/>
</dbReference>
<dbReference type="Pfam" id="PF00578">
    <property type="entry name" value="AhpC-TSA"/>
    <property type="match status" value="1"/>
</dbReference>